<dbReference type="Gene3D" id="1.20.1250.20">
    <property type="entry name" value="MFS general substrate transporter like domains"/>
    <property type="match status" value="1"/>
</dbReference>
<dbReference type="CDD" id="cd06173">
    <property type="entry name" value="MFS_MefA_like"/>
    <property type="match status" value="1"/>
</dbReference>
<dbReference type="SUPFAM" id="SSF103473">
    <property type="entry name" value="MFS general substrate transporter"/>
    <property type="match status" value="1"/>
</dbReference>
<feature type="domain" description="Major facilitator superfamily (MFS) profile" evidence="8">
    <location>
        <begin position="209"/>
        <end position="391"/>
    </location>
</feature>
<keyword evidence="5 7" id="KW-1133">Transmembrane helix</keyword>
<dbReference type="PROSITE" id="PS50850">
    <property type="entry name" value="MFS"/>
    <property type="match status" value="1"/>
</dbReference>
<proteinExistence type="predicted"/>
<name>A0ABV0IME0_9MICC</name>
<evidence type="ECO:0000256" key="2">
    <source>
        <dbReference type="ARBA" id="ARBA00022448"/>
    </source>
</evidence>
<feature type="transmembrane region" description="Helical" evidence="7">
    <location>
        <begin position="212"/>
        <end position="234"/>
    </location>
</feature>
<dbReference type="Proteomes" id="UP001484097">
    <property type="component" value="Unassembled WGS sequence"/>
</dbReference>
<feature type="transmembrane region" description="Helical" evidence="7">
    <location>
        <begin position="362"/>
        <end position="381"/>
    </location>
</feature>
<comment type="caution">
    <text evidence="9">The sequence shown here is derived from an EMBL/GenBank/DDBJ whole genome shotgun (WGS) entry which is preliminary data.</text>
</comment>
<protein>
    <submittedName>
        <fullName evidence="9">MFS transporter</fullName>
    </submittedName>
</protein>
<accession>A0ABV0IME0</accession>
<feature type="transmembrane region" description="Helical" evidence="7">
    <location>
        <begin position="21"/>
        <end position="39"/>
    </location>
</feature>
<feature type="transmembrane region" description="Helical" evidence="7">
    <location>
        <begin position="45"/>
        <end position="64"/>
    </location>
</feature>
<dbReference type="PANTHER" id="PTHR23513:SF6">
    <property type="entry name" value="MAJOR FACILITATOR SUPERFAMILY ASSOCIATED DOMAIN-CONTAINING PROTEIN"/>
    <property type="match status" value="1"/>
</dbReference>
<dbReference type="Pfam" id="PF05977">
    <property type="entry name" value="MFS_3"/>
    <property type="match status" value="1"/>
</dbReference>
<dbReference type="RefSeq" id="WP_347922242.1">
    <property type="nucleotide sequence ID" value="NZ_JBDXMX010000016.1"/>
</dbReference>
<keyword evidence="2" id="KW-0813">Transport</keyword>
<keyword evidence="6 7" id="KW-0472">Membrane</keyword>
<evidence type="ECO:0000256" key="7">
    <source>
        <dbReference type="SAM" id="Phobius"/>
    </source>
</evidence>
<feature type="transmembrane region" description="Helical" evidence="7">
    <location>
        <begin position="95"/>
        <end position="113"/>
    </location>
</feature>
<evidence type="ECO:0000256" key="5">
    <source>
        <dbReference type="ARBA" id="ARBA00022989"/>
    </source>
</evidence>
<evidence type="ECO:0000256" key="6">
    <source>
        <dbReference type="ARBA" id="ARBA00023136"/>
    </source>
</evidence>
<dbReference type="InterPro" id="IPR010290">
    <property type="entry name" value="TM_effector"/>
</dbReference>
<comment type="subcellular location">
    <subcellularLocation>
        <location evidence="1">Cell membrane</location>
        <topology evidence="1">Multi-pass membrane protein</topology>
    </subcellularLocation>
</comment>
<evidence type="ECO:0000256" key="3">
    <source>
        <dbReference type="ARBA" id="ARBA00022475"/>
    </source>
</evidence>
<dbReference type="PANTHER" id="PTHR23513">
    <property type="entry name" value="INTEGRAL MEMBRANE EFFLUX PROTEIN-RELATED"/>
    <property type="match status" value="1"/>
</dbReference>
<keyword evidence="10" id="KW-1185">Reference proteome</keyword>
<keyword evidence="4 7" id="KW-0812">Transmembrane</keyword>
<reference evidence="9 10" key="1">
    <citation type="submission" date="2024-05" db="EMBL/GenBank/DDBJ databases">
        <authorList>
            <person name="Yi C."/>
        </authorList>
    </citation>
    <scope>NUCLEOTIDE SEQUENCE [LARGE SCALE GENOMIC DNA]</scope>
    <source>
        <strain evidence="9 10">XS13</strain>
    </source>
</reference>
<evidence type="ECO:0000313" key="9">
    <source>
        <dbReference type="EMBL" id="MEO9249333.1"/>
    </source>
</evidence>
<dbReference type="InterPro" id="IPR020846">
    <property type="entry name" value="MFS_dom"/>
</dbReference>
<gene>
    <name evidence="9" type="ORF">ABDK96_16775</name>
</gene>
<evidence type="ECO:0000259" key="8">
    <source>
        <dbReference type="PROSITE" id="PS50850"/>
    </source>
</evidence>
<evidence type="ECO:0000256" key="4">
    <source>
        <dbReference type="ARBA" id="ARBA00022692"/>
    </source>
</evidence>
<evidence type="ECO:0000256" key="1">
    <source>
        <dbReference type="ARBA" id="ARBA00004651"/>
    </source>
</evidence>
<dbReference type="EMBL" id="JBDXMX010000016">
    <property type="protein sequence ID" value="MEO9249333.1"/>
    <property type="molecule type" value="Genomic_DNA"/>
</dbReference>
<organism evidence="9 10">
    <name type="scientific">Citricoccus nitrophenolicus</name>
    <dbReference type="NCBI Taxonomy" id="863575"/>
    <lineage>
        <taxon>Bacteria</taxon>
        <taxon>Bacillati</taxon>
        <taxon>Actinomycetota</taxon>
        <taxon>Actinomycetes</taxon>
        <taxon>Micrococcales</taxon>
        <taxon>Micrococcaceae</taxon>
        <taxon>Citricoccus</taxon>
    </lineage>
</organism>
<feature type="transmembrane region" description="Helical" evidence="7">
    <location>
        <begin position="134"/>
        <end position="156"/>
    </location>
</feature>
<feature type="transmembrane region" description="Helical" evidence="7">
    <location>
        <begin position="246"/>
        <end position="264"/>
    </location>
</feature>
<keyword evidence="3" id="KW-1003">Cell membrane</keyword>
<sequence length="391" mass="41352">MRQQQYRRLWTARTISQWGDAFNTVALVLLVYSLTGSGLGVSGMVIAEIIPVLVLAPLAGSLVDRLPRVKVMITADLIRAGLAFALPFVDGSVFNVYFIAVGLSAASVFFNPASQSVLPSIVKERDLVAANSGLWTAAVISQVVLAPLAGVVVGVFGYDWAFWINAASYLASAAALLRLKVPAHPARAKRSTWYRDAREGLSELAGHRLLRALATTQFLAALSAGATGALLVVLAQDHLRLDEASFGLLIGAIGVGAAIGPLILSRITDNPRRPGFVLGPFVLRGLVDAVLATITGLYSAMVALVVYGLGTSTGAVTFNSLLQAEIPEKLRGRIFATFDMLWQSGRLLSLLLGGIAADLFGIRAVFYLGGALLLAAAWTGWRGLRNTPATI</sequence>
<evidence type="ECO:0000313" key="10">
    <source>
        <dbReference type="Proteomes" id="UP001484097"/>
    </source>
</evidence>
<dbReference type="InterPro" id="IPR036259">
    <property type="entry name" value="MFS_trans_sf"/>
</dbReference>